<dbReference type="Proteomes" id="UP000663981">
    <property type="component" value="Unassembled WGS sequence"/>
</dbReference>
<protein>
    <recommendedName>
        <fullName evidence="3">Bacteriophage Gp15 protein</fullName>
    </recommendedName>
</protein>
<accession>A0ABS3NBM1</accession>
<organism evidence="1 2">
    <name type="scientific">Metabacillus bambusae</name>
    <dbReference type="NCBI Taxonomy" id="2795218"/>
    <lineage>
        <taxon>Bacteria</taxon>
        <taxon>Bacillati</taxon>
        <taxon>Bacillota</taxon>
        <taxon>Bacilli</taxon>
        <taxon>Bacillales</taxon>
        <taxon>Bacillaceae</taxon>
        <taxon>Metabacillus</taxon>
    </lineage>
</organism>
<reference evidence="1 2" key="1">
    <citation type="submission" date="2021-03" db="EMBL/GenBank/DDBJ databases">
        <title>Whole genome sequence of Metabacillus bambusae BG109.</title>
        <authorList>
            <person name="Jeong J.W."/>
        </authorList>
    </citation>
    <scope>NUCLEOTIDE SEQUENCE [LARGE SCALE GENOMIC DNA]</scope>
    <source>
        <strain evidence="1 2">BG109</strain>
    </source>
</reference>
<name>A0ABS3NBM1_9BACI</name>
<evidence type="ECO:0000313" key="1">
    <source>
        <dbReference type="EMBL" id="MBO1515607.1"/>
    </source>
</evidence>
<dbReference type="RefSeq" id="WP_207982458.1">
    <property type="nucleotide sequence ID" value="NZ_JAGDEL010000043.1"/>
</dbReference>
<sequence>MSFTLTTTFDDCFEFKDKAFTVDMSFDNILLLFEMFDDEGLYEDEKVYVALQMLINEFDNLEFDTHEEAYELFKYVLNEFLDIDLDKQSESEEKQVKMYDFVKDAELIYASFFAVYKLDLFNLKGNLHWRKFEVLLTHLDDNSPFKQVIGYRTMKIPSEKEASKEYRDHVRKMKEIYNLDDSDPEENIENAFNALSHAFKGGG</sequence>
<evidence type="ECO:0008006" key="3">
    <source>
        <dbReference type="Google" id="ProtNLM"/>
    </source>
</evidence>
<dbReference type="InterPro" id="IPR009660">
    <property type="entry name" value="Phage_A500_Gp15"/>
</dbReference>
<dbReference type="Pfam" id="PF06854">
    <property type="entry name" value="Phage_Gp15"/>
    <property type="match status" value="1"/>
</dbReference>
<proteinExistence type="predicted"/>
<comment type="caution">
    <text evidence="1">The sequence shown here is derived from an EMBL/GenBank/DDBJ whole genome shotgun (WGS) entry which is preliminary data.</text>
</comment>
<keyword evidence="2" id="KW-1185">Reference proteome</keyword>
<gene>
    <name evidence="1" type="ORF">I7822_28760</name>
</gene>
<dbReference type="EMBL" id="JAGDEL010000043">
    <property type="protein sequence ID" value="MBO1515607.1"/>
    <property type="molecule type" value="Genomic_DNA"/>
</dbReference>
<evidence type="ECO:0000313" key="2">
    <source>
        <dbReference type="Proteomes" id="UP000663981"/>
    </source>
</evidence>